<name>A0ABP9DPC1_9BACT</name>
<keyword evidence="2" id="KW-1185">Reference proteome</keyword>
<dbReference type="EMBL" id="BAABJX010000057">
    <property type="protein sequence ID" value="GAA4847708.1"/>
    <property type="molecule type" value="Genomic_DNA"/>
</dbReference>
<accession>A0ABP9DPC1</accession>
<proteinExistence type="predicted"/>
<dbReference type="RefSeq" id="WP_345374270.1">
    <property type="nucleotide sequence ID" value="NZ_BAABJX010000057.1"/>
</dbReference>
<dbReference type="Pfam" id="PF11376">
    <property type="entry name" value="DUF3179"/>
    <property type="match status" value="1"/>
</dbReference>
<gene>
    <name evidence="1" type="ORF">GCM10023331_35540</name>
</gene>
<sequence>MSNQRASFLLAILFIWVSFSSYAQRSRVGVYDDWETNRRKQIVDLYSFDAYMPKEGLKSVDFPSFLNKERAVSAYRPEEVMLVVSVGREHKAYPLSTLMYRPVINDRIGGTPVAVTYCPLTDQAVVWKRSFNYKGQTREVVFRTSGLLRNSNTVLYDQFTESWWQQYTGQALVGEFAGVELEMLSAMRMKVKDFYAYYPYGLTLTDKVREDIFPYGETPYYQYDQQFRKKPLLLRYMPESLLAAMERVAVVHVMNEQMIYPFEEIRKNGVINDKPMGMYLTLFYTEDIPSMHDERVIKDSKKVGHVVAYSSFLDGQLLTFAKEENNTFRDEETQSVWRLDGTCIEGSLKGKQLKAVVHTTSFAFAPTVFYPKATIYNFSW</sequence>
<evidence type="ECO:0000313" key="2">
    <source>
        <dbReference type="Proteomes" id="UP001500298"/>
    </source>
</evidence>
<dbReference type="Proteomes" id="UP001500298">
    <property type="component" value="Unassembled WGS sequence"/>
</dbReference>
<comment type="caution">
    <text evidence="1">The sequence shown here is derived from an EMBL/GenBank/DDBJ whole genome shotgun (WGS) entry which is preliminary data.</text>
</comment>
<evidence type="ECO:0000313" key="1">
    <source>
        <dbReference type="EMBL" id="GAA4847708.1"/>
    </source>
</evidence>
<reference evidence="2" key="1">
    <citation type="journal article" date="2019" name="Int. J. Syst. Evol. Microbiol.">
        <title>The Global Catalogue of Microorganisms (GCM) 10K type strain sequencing project: providing services to taxonomists for standard genome sequencing and annotation.</title>
        <authorList>
            <consortium name="The Broad Institute Genomics Platform"/>
            <consortium name="The Broad Institute Genome Sequencing Center for Infectious Disease"/>
            <person name="Wu L."/>
            <person name="Ma J."/>
        </authorList>
    </citation>
    <scope>NUCLEOTIDE SEQUENCE [LARGE SCALE GENOMIC DNA]</scope>
    <source>
        <strain evidence="2">JCM 18326</strain>
    </source>
</reference>
<protein>
    <submittedName>
        <fullName evidence="1">DUF3179 domain-containing protein</fullName>
    </submittedName>
</protein>
<dbReference type="InterPro" id="IPR021516">
    <property type="entry name" value="DUF3179"/>
</dbReference>
<organism evidence="1 2">
    <name type="scientific">Algivirga pacifica</name>
    <dbReference type="NCBI Taxonomy" id="1162670"/>
    <lineage>
        <taxon>Bacteria</taxon>
        <taxon>Pseudomonadati</taxon>
        <taxon>Bacteroidota</taxon>
        <taxon>Cytophagia</taxon>
        <taxon>Cytophagales</taxon>
        <taxon>Flammeovirgaceae</taxon>
        <taxon>Algivirga</taxon>
    </lineage>
</organism>